<feature type="transmembrane region" description="Helical" evidence="1">
    <location>
        <begin position="66"/>
        <end position="83"/>
    </location>
</feature>
<feature type="transmembrane region" description="Helical" evidence="1">
    <location>
        <begin position="212"/>
        <end position="236"/>
    </location>
</feature>
<reference evidence="2 3" key="1">
    <citation type="submission" date="2018-06" db="EMBL/GenBank/DDBJ databases">
        <title>Genome sequencing of Flavobacterium.</title>
        <authorList>
            <person name="Baek M.-G."/>
            <person name="Yi H."/>
        </authorList>
    </citation>
    <scope>NUCLEOTIDE SEQUENCE [LARGE SCALE GENOMIC DNA]</scope>
    <source>
        <strain evidence="2 3">HYN0086</strain>
    </source>
</reference>
<evidence type="ECO:0000256" key="1">
    <source>
        <dbReference type="SAM" id="Phobius"/>
    </source>
</evidence>
<dbReference type="EMBL" id="CP030261">
    <property type="protein sequence ID" value="AXB55378.1"/>
    <property type="molecule type" value="Genomic_DNA"/>
</dbReference>
<feature type="transmembrane region" description="Helical" evidence="1">
    <location>
        <begin position="329"/>
        <end position="350"/>
    </location>
</feature>
<feature type="transmembrane region" description="Helical" evidence="1">
    <location>
        <begin position="370"/>
        <end position="392"/>
    </location>
</feature>
<feature type="transmembrane region" description="Helical" evidence="1">
    <location>
        <begin position="242"/>
        <end position="260"/>
    </location>
</feature>
<name>A0A344LN86_9FLAO</name>
<keyword evidence="1" id="KW-0812">Transmembrane</keyword>
<feature type="transmembrane region" description="Helical" evidence="1">
    <location>
        <begin position="122"/>
        <end position="146"/>
    </location>
</feature>
<evidence type="ECO:0000313" key="3">
    <source>
        <dbReference type="Proteomes" id="UP000251561"/>
    </source>
</evidence>
<dbReference type="AlphaFoldDB" id="A0A344LN86"/>
<feature type="transmembrane region" description="Helical" evidence="1">
    <location>
        <begin position="37"/>
        <end position="54"/>
    </location>
</feature>
<dbReference type="RefSeq" id="WP_113676503.1">
    <property type="nucleotide sequence ID" value="NZ_CP030261.1"/>
</dbReference>
<organism evidence="2 3">
    <name type="scientific">Flavobacterium fluviale</name>
    <dbReference type="NCBI Taxonomy" id="2249356"/>
    <lineage>
        <taxon>Bacteria</taxon>
        <taxon>Pseudomonadati</taxon>
        <taxon>Bacteroidota</taxon>
        <taxon>Flavobacteriia</taxon>
        <taxon>Flavobacteriales</taxon>
        <taxon>Flavobacteriaceae</taxon>
        <taxon>Flavobacterium</taxon>
    </lineage>
</organism>
<dbReference type="OrthoDB" id="7066934at2"/>
<keyword evidence="1" id="KW-1133">Transmembrane helix</keyword>
<accession>A0A344LN86</accession>
<proteinExistence type="predicted"/>
<feature type="transmembrane region" description="Helical" evidence="1">
    <location>
        <begin position="89"/>
        <end position="110"/>
    </location>
</feature>
<evidence type="ECO:0008006" key="4">
    <source>
        <dbReference type="Google" id="ProtNLM"/>
    </source>
</evidence>
<dbReference type="Proteomes" id="UP000251561">
    <property type="component" value="Chromosome"/>
</dbReference>
<keyword evidence="1" id="KW-0472">Membrane</keyword>
<evidence type="ECO:0000313" key="2">
    <source>
        <dbReference type="EMBL" id="AXB55378.1"/>
    </source>
</evidence>
<sequence length="406" mass="47689">MFFKSFQIIRRNKSLLLLWITLTSTAPFIFYSWPGHPYKILTFLCLLLMVVQIAMKSSRQIFDFKLLSVILLQITYYIFISFYHFDFSNINLCIQLISLFILVTYINGFVGIDKFVKSYISVIYYMGLGGTIIFFAHLFVGVPSLFEVQYSASGKSYFLWLTTSNLYLNEFDIRIVRYSGFFDEPGTFALFSFFAIILNKIYFQQKKMELRLIILTIFTLSIAFYISILVYFIFFYLTRSNLKSVLVILFLLGVSSYYIIENKDDGSVSKLYDFTFKRFEIDDSGLAENNRAPLIENDKKIFSEYPLLGSGTVKENISGANLFSVLAQYGVFGALFYYAFLVYFMFQIILLNNGKKFFYLKFLFLILLNFYTRPEMSSVFTLLTFICIIYYVRNESINYNFNYRLT</sequence>
<gene>
    <name evidence="2" type="ORF">HYN86_01665</name>
</gene>
<dbReference type="KEGG" id="ffl:HYN86_01665"/>
<feature type="transmembrane region" description="Helical" evidence="1">
    <location>
        <begin position="186"/>
        <end position="203"/>
    </location>
</feature>
<protein>
    <recommendedName>
        <fullName evidence="4">O-Antigen ligase</fullName>
    </recommendedName>
</protein>
<keyword evidence="3" id="KW-1185">Reference proteome</keyword>